<sequence length="87" mass="10052">MPKSLDELSHAENWLNLRLQRQKSRINNFFGKNAVLSIIGLSYRAAPMMKKVAKTIEKRLNGMRHGVSNGNEESMNNKIRMLRIKAR</sequence>
<evidence type="ECO:0000313" key="1">
    <source>
        <dbReference type="EMBL" id="MWR12559.1"/>
    </source>
</evidence>
<gene>
    <name evidence="2" type="ORF">GP975_03435</name>
    <name evidence="1" type="ORF">GQA06_01750</name>
</gene>
<evidence type="ECO:0000313" key="2">
    <source>
        <dbReference type="EMBL" id="MWR37160.1"/>
    </source>
</evidence>
<organism evidence="2 4">
    <name type="scientific">Escherichia coli</name>
    <dbReference type="NCBI Taxonomy" id="562"/>
    <lineage>
        <taxon>Bacteria</taxon>
        <taxon>Pseudomonadati</taxon>
        <taxon>Pseudomonadota</taxon>
        <taxon>Gammaproteobacteria</taxon>
        <taxon>Enterobacterales</taxon>
        <taxon>Enterobacteriaceae</taxon>
        <taxon>Escherichia</taxon>
    </lineage>
</organism>
<proteinExistence type="predicted"/>
<name>A0A1X1LN60_ECOLX</name>
<reference evidence="3 4" key="1">
    <citation type="submission" date="2019-12" db="EMBL/GenBank/DDBJ databases">
        <title>Enteriobacteria Tanzani isolates_8377-8380.</title>
        <authorList>
            <person name="Subbiah M."/>
            <person name="Call D."/>
        </authorList>
    </citation>
    <scope>NUCLEOTIDE SEQUENCE [LARGE SCALE GENOMIC DNA]</scope>
    <source>
        <strain evidence="2 4">8379wE2</strain>
        <strain evidence="1 3">8380wG1</strain>
    </source>
</reference>
<protein>
    <recommendedName>
        <fullName evidence="5">Transposase IS204/IS1001/IS1096/IS1165 DDE domain-containing protein</fullName>
    </recommendedName>
</protein>
<dbReference type="EMBL" id="WTQJ01000007">
    <property type="protein sequence ID" value="MWR12559.1"/>
    <property type="molecule type" value="Genomic_DNA"/>
</dbReference>
<dbReference type="AlphaFoldDB" id="A0A1X1LN60"/>
<comment type="caution">
    <text evidence="2">The sequence shown here is derived from an EMBL/GenBank/DDBJ whole genome shotgun (WGS) entry which is preliminary data.</text>
</comment>
<dbReference type="EMBL" id="WTQT01000023">
    <property type="protein sequence ID" value="MWR37160.1"/>
    <property type="molecule type" value="Genomic_DNA"/>
</dbReference>
<evidence type="ECO:0000313" key="4">
    <source>
        <dbReference type="Proteomes" id="UP000460875"/>
    </source>
</evidence>
<dbReference type="Proteomes" id="UP000460875">
    <property type="component" value="Unassembled WGS sequence"/>
</dbReference>
<dbReference type="RefSeq" id="WP_001126685.1">
    <property type="nucleotide sequence ID" value="NZ_CASDNI010000010.1"/>
</dbReference>
<evidence type="ECO:0000313" key="3">
    <source>
        <dbReference type="Proteomes" id="UP000430387"/>
    </source>
</evidence>
<evidence type="ECO:0008006" key="5">
    <source>
        <dbReference type="Google" id="ProtNLM"/>
    </source>
</evidence>
<accession>A0A1X1LN60</accession>
<dbReference type="Proteomes" id="UP000430387">
    <property type="component" value="Unassembled WGS sequence"/>
</dbReference>